<sequence length="495" mass="55430">MSRRLAQMTDESIEQGGRSAKKAIEEGGFSEELKRRLEERIQESSFKSENPAAFAQLNMPTSAGKGTRDIAAAQPWSGNEKLEDSALRMLNDAHKPLRATGSRKIPTPRATPVSIDMRMKKAVQRSQGERLANARDRTSVYALSQDPTMSENEREQMRKTLKERFTAGARPMPGSVQGLAALANERIEDAIARGQFKGIRRGKGTNVERDYNANSPFLDTTEYFMNKIIQKQEIVPPWIEKQQELVKAAAVFRGRIRADWKRHAARVIASKGGSLEAQVKRAEAYAAAEAANNPKVKKTESMIEIDHEGKLSQLTVTETPTPFSEISDSKITVTEESALKSSTPAEPPVTSEHSTSLPQDNTEQGPSISPPLPRVAPFRDQAWESLELAYHSLAIKELNNLTRTYNLQAPNLAKKPYFSLDRELRSCFADIAPQLPNEIRERSRRPERVRVEVIGHRPGGVLDKFSTDKVKVHDSTKPNYGFKQFWQDLWGAQRA</sequence>
<feature type="compositionally biased region" description="Polar residues" evidence="1">
    <location>
        <begin position="322"/>
        <end position="344"/>
    </location>
</feature>
<dbReference type="InterPro" id="IPR018961">
    <property type="entry name" value="DnaJ_homolog_subfam-C_membr-28"/>
</dbReference>
<keyword evidence="4" id="KW-1185">Reference proteome</keyword>
<feature type="region of interest" description="Disordered" evidence="1">
    <location>
        <begin position="1"/>
        <end position="31"/>
    </location>
</feature>
<evidence type="ECO:0000256" key="1">
    <source>
        <dbReference type="SAM" id="MobiDB-lite"/>
    </source>
</evidence>
<dbReference type="PANTHER" id="PTHR39394:SF1">
    <property type="entry name" value="DNAJ HOMOLOGUE SUBFAMILY C MEMBER 28 CONSERVED DOMAIN-CONTAINING PROTEIN"/>
    <property type="match status" value="1"/>
</dbReference>
<comment type="caution">
    <text evidence="3">The sequence shown here is derived from an EMBL/GenBank/DDBJ whole genome shotgun (WGS) entry which is preliminary data.</text>
</comment>
<dbReference type="PANTHER" id="PTHR39394">
    <property type="entry name" value="YALI0E31793P"/>
    <property type="match status" value="1"/>
</dbReference>
<dbReference type="Pfam" id="PF09350">
    <property type="entry name" value="DJC28_CD"/>
    <property type="match status" value="1"/>
</dbReference>
<gene>
    <name evidence="3" type="ORF">JMJ35_003838</name>
</gene>
<evidence type="ECO:0000259" key="2">
    <source>
        <dbReference type="Pfam" id="PF09350"/>
    </source>
</evidence>
<proteinExistence type="predicted"/>
<dbReference type="Proteomes" id="UP001166286">
    <property type="component" value="Unassembled WGS sequence"/>
</dbReference>
<dbReference type="EMBL" id="JAFEKC020000006">
    <property type="protein sequence ID" value="KAK0514116.1"/>
    <property type="molecule type" value="Genomic_DNA"/>
</dbReference>
<reference evidence="3" key="1">
    <citation type="submission" date="2023-03" db="EMBL/GenBank/DDBJ databases">
        <title>Complete genome of Cladonia borealis.</title>
        <authorList>
            <person name="Park H."/>
        </authorList>
    </citation>
    <scope>NUCLEOTIDE SEQUENCE</scope>
    <source>
        <strain evidence="3">ANT050790</strain>
    </source>
</reference>
<organism evidence="3 4">
    <name type="scientific">Cladonia borealis</name>
    <dbReference type="NCBI Taxonomy" id="184061"/>
    <lineage>
        <taxon>Eukaryota</taxon>
        <taxon>Fungi</taxon>
        <taxon>Dikarya</taxon>
        <taxon>Ascomycota</taxon>
        <taxon>Pezizomycotina</taxon>
        <taxon>Lecanoromycetes</taxon>
        <taxon>OSLEUM clade</taxon>
        <taxon>Lecanoromycetidae</taxon>
        <taxon>Lecanorales</taxon>
        <taxon>Lecanorineae</taxon>
        <taxon>Cladoniaceae</taxon>
        <taxon>Cladonia</taxon>
    </lineage>
</organism>
<evidence type="ECO:0000313" key="4">
    <source>
        <dbReference type="Proteomes" id="UP001166286"/>
    </source>
</evidence>
<evidence type="ECO:0000313" key="3">
    <source>
        <dbReference type="EMBL" id="KAK0514116.1"/>
    </source>
</evidence>
<feature type="compositionally biased region" description="Polar residues" evidence="1">
    <location>
        <begin position="351"/>
        <end position="367"/>
    </location>
</feature>
<dbReference type="AlphaFoldDB" id="A0AA39R616"/>
<feature type="region of interest" description="Disordered" evidence="1">
    <location>
        <begin position="322"/>
        <end position="375"/>
    </location>
</feature>
<name>A0AA39R616_9LECA</name>
<accession>A0AA39R616</accession>
<protein>
    <recommendedName>
        <fullName evidence="2">DnaJ homologue subfamily C member 28 conserved domain-containing protein</fullName>
    </recommendedName>
</protein>
<feature type="domain" description="DnaJ homologue subfamily C member 28 conserved" evidence="2">
    <location>
        <begin position="182"/>
        <end position="253"/>
    </location>
</feature>